<dbReference type="PRINTS" id="PR01367">
    <property type="entry name" value="BGCRYSTALLIN"/>
</dbReference>
<dbReference type="PANTHER" id="PTHR11818">
    <property type="entry name" value="BETA/GAMMA CRYSTALLIN"/>
    <property type="match status" value="1"/>
</dbReference>
<evidence type="ECO:0000256" key="4">
    <source>
        <dbReference type="ARBA" id="ARBA00022613"/>
    </source>
</evidence>
<evidence type="ECO:0000256" key="3">
    <source>
        <dbReference type="ARBA" id="ARBA00011245"/>
    </source>
</evidence>
<sequence>MERKLLRKEVEKLLGDYVGVTLREKDFDPKGQKQSTLLDDLAHYDLAIGVALQWLNNSDELKHGKLKLSHKYPNRMEREAMILSTFAGTLMRHLPVEDVFEIYGSKHSAAHLQNSSKGHWTQAFNLSLHPFAMLTAPQAAEHAWKHCTRTLKSTSRSINSTAKDLKTKTAGSKHQETIIFYEDRNFQGRSYECSSDSSDLLSFFNRCGSVRVEHGNWMVYEFPNYRGCQFFLKTGEYPDFNQCTEFGDSIRSCRIIPQQGSCKIRVYEREDFRGQMMEFTEDCPQLYEKFRYRDIHSCNVLEGHWIFYDEPNYKGRQYYLRPGEYRKYNDWGGVNGRVGSIRRAVEFH</sequence>
<dbReference type="InterPro" id="IPR050252">
    <property type="entry name" value="Beta/Gamma-Crystallin"/>
</dbReference>
<comment type="similarity">
    <text evidence="2">Belongs to the beta/gamma-crystallin family.</text>
</comment>
<reference evidence="7" key="2">
    <citation type="submission" date="2025-09" db="UniProtKB">
        <authorList>
            <consortium name="Ensembl"/>
        </authorList>
    </citation>
    <scope>IDENTIFICATION</scope>
</reference>
<dbReference type="FunFam" id="2.60.20.10:FF:000003">
    <property type="entry name" value="Crystallin gamma S"/>
    <property type="match status" value="1"/>
</dbReference>
<comment type="function">
    <text evidence="1">Crystallins are the dominant structural components of the vertebrate eye lens.</text>
</comment>
<evidence type="ECO:0000313" key="8">
    <source>
        <dbReference type="Proteomes" id="UP000694569"/>
    </source>
</evidence>
<comment type="subunit">
    <text evidence="3">Monomer.</text>
</comment>
<dbReference type="GO" id="GO:0007601">
    <property type="term" value="P:visual perception"/>
    <property type="evidence" value="ECO:0007669"/>
    <property type="project" value="TreeGrafter"/>
</dbReference>
<feature type="domain" description="Beta/gamma crystallin 'Greek key'" evidence="6">
    <location>
        <begin position="215"/>
        <end position="257"/>
    </location>
</feature>
<organism evidence="7 8">
    <name type="scientific">Leptobrachium leishanense</name>
    <name type="common">Leishan spiny toad</name>
    <dbReference type="NCBI Taxonomy" id="445787"/>
    <lineage>
        <taxon>Eukaryota</taxon>
        <taxon>Metazoa</taxon>
        <taxon>Chordata</taxon>
        <taxon>Craniata</taxon>
        <taxon>Vertebrata</taxon>
        <taxon>Euteleostomi</taxon>
        <taxon>Amphibia</taxon>
        <taxon>Batrachia</taxon>
        <taxon>Anura</taxon>
        <taxon>Pelobatoidea</taxon>
        <taxon>Megophryidae</taxon>
        <taxon>Leptobrachium</taxon>
    </lineage>
</organism>
<dbReference type="Pfam" id="PF00030">
    <property type="entry name" value="Crystall"/>
    <property type="match status" value="2"/>
</dbReference>
<dbReference type="Proteomes" id="UP000694569">
    <property type="component" value="Unplaced"/>
</dbReference>
<dbReference type="Pfam" id="PF17718">
    <property type="entry name" value="DUF5563"/>
    <property type="match status" value="1"/>
</dbReference>
<keyword evidence="5" id="KW-0677">Repeat</keyword>
<reference evidence="7" key="1">
    <citation type="submission" date="2025-08" db="UniProtKB">
        <authorList>
            <consortium name="Ensembl"/>
        </authorList>
    </citation>
    <scope>IDENTIFICATION</scope>
</reference>
<dbReference type="FunFam" id="2.60.20.10:FF:000001">
    <property type="entry name" value="Crystallin gamma S"/>
    <property type="match status" value="1"/>
</dbReference>
<dbReference type="Gene3D" id="2.60.20.10">
    <property type="entry name" value="Crystallins"/>
    <property type="match status" value="2"/>
</dbReference>
<dbReference type="GO" id="GO:0005212">
    <property type="term" value="F:structural constituent of eye lens"/>
    <property type="evidence" value="ECO:0007669"/>
    <property type="project" value="UniProtKB-KW"/>
</dbReference>
<dbReference type="InterPro" id="IPR038776">
    <property type="entry name" value="C2orf80"/>
</dbReference>
<feature type="domain" description="Beta/gamma crystallin 'Greek key'" evidence="6">
    <location>
        <begin position="176"/>
        <end position="214"/>
    </location>
</feature>
<dbReference type="OrthoDB" id="9905607at2759"/>
<dbReference type="InterPro" id="IPR011024">
    <property type="entry name" value="G_crystallin-like"/>
</dbReference>
<proteinExistence type="inferred from homology"/>
<dbReference type="AlphaFoldDB" id="A0A8C5PQI4"/>
<evidence type="ECO:0000256" key="2">
    <source>
        <dbReference type="ARBA" id="ARBA00009646"/>
    </source>
</evidence>
<dbReference type="GO" id="GO:0002088">
    <property type="term" value="P:lens development in camera-type eye"/>
    <property type="evidence" value="ECO:0007669"/>
    <property type="project" value="TreeGrafter"/>
</dbReference>
<dbReference type="InterPro" id="IPR001064">
    <property type="entry name" value="Beta/gamma_crystallin"/>
</dbReference>
<evidence type="ECO:0000256" key="1">
    <source>
        <dbReference type="ARBA" id="ARBA00003689"/>
    </source>
</evidence>
<dbReference type="PROSITE" id="PS50915">
    <property type="entry name" value="CRYSTALLIN_BETA_GAMMA"/>
    <property type="match status" value="4"/>
</dbReference>
<dbReference type="SUPFAM" id="SSF49695">
    <property type="entry name" value="gamma-Crystallin-like"/>
    <property type="match status" value="1"/>
</dbReference>
<keyword evidence="4" id="KW-0273">Eye lens protein</keyword>
<protein>
    <recommendedName>
        <fullName evidence="6">Beta/gamma crystallin 'Greek key' domain-containing protein</fullName>
    </recommendedName>
</protein>
<dbReference type="SMART" id="SM00247">
    <property type="entry name" value="XTALbg"/>
    <property type="match status" value="2"/>
</dbReference>
<feature type="domain" description="Beta/gamma crystallin 'Greek key'" evidence="6">
    <location>
        <begin position="262"/>
        <end position="302"/>
    </location>
</feature>
<dbReference type="GeneTree" id="ENSGT00940000163494"/>
<evidence type="ECO:0000256" key="5">
    <source>
        <dbReference type="ARBA" id="ARBA00022737"/>
    </source>
</evidence>
<dbReference type="PANTHER" id="PTHR11818:SF136">
    <property type="entry name" value="GAMMA-CRYSTALLIN 1"/>
    <property type="match status" value="1"/>
</dbReference>
<dbReference type="Ensembl" id="ENSLLET00000027385.1">
    <property type="protein sequence ID" value="ENSLLEP00000026375.1"/>
    <property type="gene ID" value="ENSLLEG00000016735.1"/>
</dbReference>
<feature type="domain" description="Beta/gamma crystallin 'Greek key'" evidence="6">
    <location>
        <begin position="303"/>
        <end position="345"/>
    </location>
</feature>
<evidence type="ECO:0000313" key="7">
    <source>
        <dbReference type="Ensembl" id="ENSLLEP00000026375.1"/>
    </source>
</evidence>
<name>A0A8C5PQI4_9ANUR</name>
<evidence type="ECO:0000259" key="6">
    <source>
        <dbReference type="PROSITE" id="PS50915"/>
    </source>
</evidence>
<accession>A0A8C5PQI4</accession>
<keyword evidence="8" id="KW-1185">Reference proteome</keyword>